<dbReference type="EMBL" id="GGEC01072368">
    <property type="protein sequence ID" value="MBX52852.1"/>
    <property type="molecule type" value="Transcribed_RNA"/>
</dbReference>
<protein>
    <submittedName>
        <fullName evidence="2">Uncharacterized protein</fullName>
    </submittedName>
</protein>
<name>A0A2P2PDN7_RHIMU</name>
<sequence length="29" mass="3503">MNEHMQHGFTRSYVTHSVHKRMSSKVKMK</sequence>
<evidence type="ECO:0000313" key="2">
    <source>
        <dbReference type="EMBL" id="MBX52852.1"/>
    </source>
</evidence>
<proteinExistence type="predicted"/>
<feature type="region of interest" description="Disordered" evidence="1">
    <location>
        <begin position="1"/>
        <end position="29"/>
    </location>
</feature>
<reference evidence="2" key="1">
    <citation type="submission" date="2018-02" db="EMBL/GenBank/DDBJ databases">
        <title>Rhizophora mucronata_Transcriptome.</title>
        <authorList>
            <person name="Meera S.P."/>
            <person name="Sreeshan A."/>
            <person name="Augustine A."/>
        </authorList>
    </citation>
    <scope>NUCLEOTIDE SEQUENCE</scope>
    <source>
        <tissue evidence="2">Leaf</tissue>
    </source>
</reference>
<evidence type="ECO:0000256" key="1">
    <source>
        <dbReference type="SAM" id="MobiDB-lite"/>
    </source>
</evidence>
<dbReference type="AlphaFoldDB" id="A0A2P2PDN7"/>
<feature type="compositionally biased region" description="Basic residues" evidence="1">
    <location>
        <begin position="17"/>
        <end position="29"/>
    </location>
</feature>
<organism evidence="2">
    <name type="scientific">Rhizophora mucronata</name>
    <name type="common">Asiatic mangrove</name>
    <dbReference type="NCBI Taxonomy" id="61149"/>
    <lineage>
        <taxon>Eukaryota</taxon>
        <taxon>Viridiplantae</taxon>
        <taxon>Streptophyta</taxon>
        <taxon>Embryophyta</taxon>
        <taxon>Tracheophyta</taxon>
        <taxon>Spermatophyta</taxon>
        <taxon>Magnoliopsida</taxon>
        <taxon>eudicotyledons</taxon>
        <taxon>Gunneridae</taxon>
        <taxon>Pentapetalae</taxon>
        <taxon>rosids</taxon>
        <taxon>fabids</taxon>
        <taxon>Malpighiales</taxon>
        <taxon>Rhizophoraceae</taxon>
        <taxon>Rhizophora</taxon>
    </lineage>
</organism>
<accession>A0A2P2PDN7</accession>